<dbReference type="Gene3D" id="2.40.10.120">
    <property type="match status" value="1"/>
</dbReference>
<dbReference type="SUPFAM" id="SSF50156">
    <property type="entry name" value="PDZ domain-like"/>
    <property type="match status" value="2"/>
</dbReference>
<dbReference type="Gene3D" id="2.30.42.10">
    <property type="match status" value="2"/>
</dbReference>
<sequence length="499" mass="51680">MFRRTLNRTLLHAAVVAGLLGGCPCLLPTALAAGNASPKPAEGKLVAPANATTPSDFPTMVERYGPAVVHIRATAPEKQTSAPPPEDIGPHDPIAAFFSGVAPQSPEPQRNIARVTTGTGSGFIISPDGLILTTAHVVDQSDEVTVSLTDRREFKGKVLVVDTDSDVAVIQIDAATLPTVKLGDSSRVRVGEQVLTIGSPDRYQNTVTTGIVSATSRLLPDGSSFPFFETEVAASPDNSGGPLFDRAGDVIGIDVQVYPDAERYPSLTFAIPINSANKVRAQLQPQSNGPAGIAGVEVQDVGPGLAVAIGLKRPAGALVNIVTPGTPAAASGLRPGDVITQIGDRTIARSAELSQYAAGLQPGTKTTLTLIRGQKPMTIEIIIGAPGATPSAVQTPGAASNPAPAQSASAAPDRLGLTMHPLNNDEKRANDLPEGMMVDQVTGPAAMAGIRTGDIVLSFNGELIESLEQASAVEEKAKKAISVLIQRQNARRFVSVTLR</sequence>
<feature type="chain" id="PRO_5031335390" description="Probable periplasmic serine endoprotease DegP-like" evidence="13">
    <location>
        <begin position="33"/>
        <end position="499"/>
    </location>
</feature>
<comment type="similarity">
    <text evidence="3">Belongs to the peptidase S1C family.</text>
</comment>
<evidence type="ECO:0000313" key="15">
    <source>
        <dbReference type="EMBL" id="MBB5405118.1"/>
    </source>
</evidence>
<feature type="compositionally biased region" description="Low complexity" evidence="12">
    <location>
        <begin position="398"/>
        <end position="410"/>
    </location>
</feature>
<dbReference type="EC" id="3.4.21.107" evidence="4"/>
<feature type="domain" description="PDZ" evidence="14">
    <location>
        <begin position="415"/>
        <end position="489"/>
    </location>
</feature>
<evidence type="ECO:0000256" key="13">
    <source>
        <dbReference type="SAM" id="SignalP"/>
    </source>
</evidence>
<feature type="domain" description="PDZ" evidence="14">
    <location>
        <begin position="295"/>
        <end position="374"/>
    </location>
</feature>
<evidence type="ECO:0000256" key="6">
    <source>
        <dbReference type="ARBA" id="ARBA00022670"/>
    </source>
</evidence>
<dbReference type="Pfam" id="PF13365">
    <property type="entry name" value="Trypsin_2"/>
    <property type="match status" value="1"/>
</dbReference>
<evidence type="ECO:0000256" key="11">
    <source>
        <dbReference type="ARBA" id="ARBA00032850"/>
    </source>
</evidence>
<evidence type="ECO:0000256" key="12">
    <source>
        <dbReference type="SAM" id="MobiDB-lite"/>
    </source>
</evidence>
<evidence type="ECO:0000256" key="2">
    <source>
        <dbReference type="ARBA" id="ARBA00004418"/>
    </source>
</evidence>
<dbReference type="Pfam" id="PF13180">
    <property type="entry name" value="PDZ_2"/>
    <property type="match status" value="1"/>
</dbReference>
<dbReference type="InterPro" id="IPR009003">
    <property type="entry name" value="Peptidase_S1_PA"/>
</dbReference>
<dbReference type="SMART" id="SM00228">
    <property type="entry name" value="PDZ"/>
    <property type="match status" value="2"/>
</dbReference>
<evidence type="ECO:0000256" key="1">
    <source>
        <dbReference type="ARBA" id="ARBA00001772"/>
    </source>
</evidence>
<proteinExistence type="inferred from homology"/>
<reference evidence="15 16" key="1">
    <citation type="submission" date="2020-08" db="EMBL/GenBank/DDBJ databases">
        <title>Genomic Encyclopedia of Type Strains, Phase IV (KMG-V): Genome sequencing to study the core and pangenomes of soil and plant-associated prokaryotes.</title>
        <authorList>
            <person name="Whitman W."/>
        </authorList>
    </citation>
    <scope>NUCLEOTIDE SEQUENCE [LARGE SCALE GENOMIC DNA]</scope>
    <source>
        <strain evidence="15 16">JPY162</strain>
    </source>
</reference>
<dbReference type="InterPro" id="IPR001478">
    <property type="entry name" value="PDZ"/>
</dbReference>
<dbReference type="Proteomes" id="UP000592820">
    <property type="component" value="Unassembled WGS sequence"/>
</dbReference>
<evidence type="ECO:0000313" key="16">
    <source>
        <dbReference type="Proteomes" id="UP000592820"/>
    </source>
</evidence>
<evidence type="ECO:0000259" key="14">
    <source>
        <dbReference type="PROSITE" id="PS50106"/>
    </source>
</evidence>
<dbReference type="InterPro" id="IPR001940">
    <property type="entry name" value="Peptidase_S1C"/>
</dbReference>
<feature type="region of interest" description="Disordered" evidence="12">
    <location>
        <begin position="390"/>
        <end position="410"/>
    </location>
</feature>
<evidence type="ECO:0000256" key="9">
    <source>
        <dbReference type="ARBA" id="ARBA00022825"/>
    </source>
</evidence>
<feature type="signal peptide" evidence="13">
    <location>
        <begin position="1"/>
        <end position="32"/>
    </location>
</feature>
<evidence type="ECO:0000256" key="7">
    <source>
        <dbReference type="ARBA" id="ARBA00022764"/>
    </source>
</evidence>
<gene>
    <name evidence="15" type="ORF">HDG41_007214</name>
</gene>
<keyword evidence="10" id="KW-0346">Stress response</keyword>
<dbReference type="InterPro" id="IPR036034">
    <property type="entry name" value="PDZ_sf"/>
</dbReference>
<dbReference type="PANTHER" id="PTHR22939:SF130">
    <property type="entry name" value="PERIPLASMIC SERINE ENDOPROTEASE DEGP-LIKE-RELATED"/>
    <property type="match status" value="1"/>
</dbReference>
<dbReference type="RefSeq" id="WP_184228663.1">
    <property type="nucleotide sequence ID" value="NZ_JACHDE010000027.1"/>
</dbReference>
<evidence type="ECO:0000256" key="3">
    <source>
        <dbReference type="ARBA" id="ARBA00010541"/>
    </source>
</evidence>
<name>A0A7W8P7Z4_9BURK</name>
<dbReference type="PROSITE" id="PS51257">
    <property type="entry name" value="PROKAR_LIPOPROTEIN"/>
    <property type="match status" value="1"/>
</dbReference>
<keyword evidence="8" id="KW-0378">Hydrolase</keyword>
<dbReference type="InterPro" id="IPR041489">
    <property type="entry name" value="PDZ_6"/>
</dbReference>
<organism evidence="15 16">
    <name type="scientific">Paraburkholderia youngii</name>
    <dbReference type="NCBI Taxonomy" id="2782701"/>
    <lineage>
        <taxon>Bacteria</taxon>
        <taxon>Pseudomonadati</taxon>
        <taxon>Pseudomonadota</taxon>
        <taxon>Betaproteobacteria</taxon>
        <taxon>Burkholderiales</taxon>
        <taxon>Burkholderiaceae</taxon>
        <taxon>Paraburkholderia</taxon>
    </lineage>
</organism>
<dbReference type="GO" id="GO:0004252">
    <property type="term" value="F:serine-type endopeptidase activity"/>
    <property type="evidence" value="ECO:0007669"/>
    <property type="project" value="InterPro"/>
</dbReference>
<comment type="caution">
    <text evidence="15">The sequence shown here is derived from an EMBL/GenBank/DDBJ whole genome shotgun (WGS) entry which is preliminary data.</text>
</comment>
<keyword evidence="9" id="KW-0720">Serine protease</keyword>
<keyword evidence="6 15" id="KW-0645">Protease</keyword>
<accession>A0A7W8P7Z4</accession>
<keyword evidence="13" id="KW-0732">Signal</keyword>
<evidence type="ECO:0000256" key="4">
    <source>
        <dbReference type="ARBA" id="ARBA00013035"/>
    </source>
</evidence>
<dbReference type="PANTHER" id="PTHR22939">
    <property type="entry name" value="SERINE PROTEASE FAMILY S1C HTRA-RELATED"/>
    <property type="match status" value="1"/>
</dbReference>
<comment type="subcellular location">
    <subcellularLocation>
        <location evidence="2">Periplasm</location>
    </subcellularLocation>
</comment>
<dbReference type="Pfam" id="PF17820">
    <property type="entry name" value="PDZ_6"/>
    <property type="match status" value="1"/>
</dbReference>
<evidence type="ECO:0000256" key="5">
    <source>
        <dbReference type="ARBA" id="ARBA00013958"/>
    </source>
</evidence>
<dbReference type="PRINTS" id="PR00834">
    <property type="entry name" value="PROTEASES2C"/>
</dbReference>
<evidence type="ECO:0000256" key="8">
    <source>
        <dbReference type="ARBA" id="ARBA00022801"/>
    </source>
</evidence>
<evidence type="ECO:0000256" key="10">
    <source>
        <dbReference type="ARBA" id="ARBA00023016"/>
    </source>
</evidence>
<protein>
    <recommendedName>
        <fullName evidence="5">Probable periplasmic serine endoprotease DegP-like</fullName>
        <ecNumber evidence="4">3.4.21.107</ecNumber>
    </recommendedName>
    <alternativeName>
        <fullName evidence="11">Protease Do</fullName>
    </alternativeName>
</protein>
<dbReference type="PROSITE" id="PS50106">
    <property type="entry name" value="PDZ"/>
    <property type="match status" value="2"/>
</dbReference>
<dbReference type="EMBL" id="JACHDE010000027">
    <property type="protein sequence ID" value="MBB5405118.1"/>
    <property type="molecule type" value="Genomic_DNA"/>
</dbReference>
<comment type="catalytic activity">
    <reaction evidence="1">
        <text>Acts on substrates that are at least partially unfolded. The cleavage site P1 residue is normally between a pair of hydrophobic residues, such as Val-|-Val.</text>
        <dbReference type="EC" id="3.4.21.107"/>
    </reaction>
</comment>
<dbReference type="AlphaFoldDB" id="A0A7W8P7Z4"/>
<dbReference type="GO" id="GO:0006508">
    <property type="term" value="P:proteolysis"/>
    <property type="evidence" value="ECO:0007669"/>
    <property type="project" value="UniProtKB-KW"/>
</dbReference>
<dbReference type="SUPFAM" id="SSF50494">
    <property type="entry name" value="Trypsin-like serine proteases"/>
    <property type="match status" value="1"/>
</dbReference>
<keyword evidence="7" id="KW-0574">Periplasm</keyword>